<feature type="region of interest" description="Disordered" evidence="1">
    <location>
        <begin position="1"/>
        <end position="37"/>
    </location>
</feature>
<protein>
    <submittedName>
        <fullName evidence="2">Uncharacterized protein</fullName>
    </submittedName>
</protein>
<feature type="compositionally biased region" description="Low complexity" evidence="1">
    <location>
        <begin position="421"/>
        <end position="431"/>
    </location>
</feature>
<comment type="caution">
    <text evidence="2">The sequence shown here is derived from an EMBL/GenBank/DDBJ whole genome shotgun (WGS) entry which is preliminary data.</text>
</comment>
<evidence type="ECO:0000313" key="3">
    <source>
        <dbReference type="Proteomes" id="UP000318571"/>
    </source>
</evidence>
<keyword evidence="3" id="KW-1185">Reference proteome</keyword>
<name>A0A553ND04_TIGCA</name>
<feature type="compositionally biased region" description="Polar residues" evidence="1">
    <location>
        <begin position="1"/>
        <end position="22"/>
    </location>
</feature>
<feature type="compositionally biased region" description="Polar residues" evidence="1">
    <location>
        <begin position="411"/>
        <end position="420"/>
    </location>
</feature>
<feature type="non-terminal residue" evidence="2">
    <location>
        <position position="1"/>
    </location>
</feature>
<dbReference type="EMBL" id="VCGU01000458">
    <property type="protein sequence ID" value="TRY63295.1"/>
    <property type="molecule type" value="Genomic_DNA"/>
</dbReference>
<feature type="compositionally biased region" description="Basic and acidic residues" evidence="1">
    <location>
        <begin position="290"/>
        <end position="325"/>
    </location>
</feature>
<feature type="non-terminal residue" evidence="2">
    <location>
        <position position="521"/>
    </location>
</feature>
<reference evidence="2 3" key="1">
    <citation type="journal article" date="2018" name="Nat. Ecol. Evol.">
        <title>Genomic signatures of mitonuclear coevolution across populations of Tigriopus californicus.</title>
        <authorList>
            <person name="Barreto F.S."/>
            <person name="Watson E.T."/>
            <person name="Lima T.G."/>
            <person name="Willett C.S."/>
            <person name="Edmands S."/>
            <person name="Li W."/>
            <person name="Burton R.S."/>
        </authorList>
    </citation>
    <scope>NUCLEOTIDE SEQUENCE [LARGE SCALE GENOMIC DNA]</scope>
    <source>
        <strain evidence="2 3">San Diego</strain>
    </source>
</reference>
<evidence type="ECO:0000313" key="2">
    <source>
        <dbReference type="EMBL" id="TRY63295.1"/>
    </source>
</evidence>
<feature type="compositionally biased region" description="Polar residues" evidence="1">
    <location>
        <begin position="394"/>
        <end position="404"/>
    </location>
</feature>
<gene>
    <name evidence="2" type="ORF">TCAL_11028</name>
</gene>
<evidence type="ECO:0000256" key="1">
    <source>
        <dbReference type="SAM" id="MobiDB-lite"/>
    </source>
</evidence>
<feature type="compositionally biased region" description="Polar residues" evidence="1">
    <location>
        <begin position="336"/>
        <end position="346"/>
    </location>
</feature>
<feature type="compositionally biased region" description="Low complexity" evidence="1">
    <location>
        <begin position="274"/>
        <end position="289"/>
    </location>
</feature>
<dbReference type="Proteomes" id="UP000318571">
    <property type="component" value="Chromosome 10"/>
</dbReference>
<feature type="region of interest" description="Disordered" evidence="1">
    <location>
        <begin position="370"/>
        <end position="431"/>
    </location>
</feature>
<proteinExistence type="predicted"/>
<dbReference type="AlphaFoldDB" id="A0A553ND04"/>
<accession>A0A553ND04</accession>
<feature type="compositionally biased region" description="Acidic residues" evidence="1">
    <location>
        <begin position="262"/>
        <end position="272"/>
    </location>
</feature>
<sequence>SQSTQSSATREFSTQTTNSLVTSAKPEKRRKTKSITSTVSSKIVRTYVRYAGRRSARLRVVRPTSYRSPMATPRKIAHPTPKKSVAAKIDNKGIFIRHYPSPKKKVNHKLPDVERILPKIDKRGIDIFRLRNSVANLRDAAADNEIERKVNPSLLFDIKSAMERKIKDLPPKPKYSPSIVDVAMAPRRFSISSGRSIRSRVVVPDYVAVKERKVSLNFMNQLRHIFQKKLQIDEMNATDEPQDDKLRLGHTDFKLSRHPSLDDDTEISELENESQNSTRPSTSTTTHLTSDIKDIEELHDEESKSSPEHSDDELEHSQQSRRTEDVNDIDFDILSGSSFGTTNSSHKTVKTPVELEAATPMTPKIVLEDYRNRSDPGYSPPSTNRTAVEPNKVTPETIQKTSPPSRKPSLEQKSIFPTGNSRSSSRASTTSIMEDKEAFADFGDSAIPSQIEIPKTPMRVISPQDGRPSYRLPERQSSQDSVGFLKGCWSYFCERNNEEKDDYADNYEYFNQQTPQNQKVI</sequence>
<organism evidence="2 3">
    <name type="scientific">Tigriopus californicus</name>
    <name type="common">Marine copepod</name>
    <dbReference type="NCBI Taxonomy" id="6832"/>
    <lineage>
        <taxon>Eukaryota</taxon>
        <taxon>Metazoa</taxon>
        <taxon>Ecdysozoa</taxon>
        <taxon>Arthropoda</taxon>
        <taxon>Crustacea</taxon>
        <taxon>Multicrustacea</taxon>
        <taxon>Hexanauplia</taxon>
        <taxon>Copepoda</taxon>
        <taxon>Harpacticoida</taxon>
        <taxon>Harpacticidae</taxon>
        <taxon>Tigriopus</taxon>
    </lineage>
</organism>
<feature type="region of interest" description="Disordered" evidence="1">
    <location>
        <begin position="255"/>
        <end position="328"/>
    </location>
</feature>
<feature type="region of interest" description="Disordered" evidence="1">
    <location>
        <begin position="336"/>
        <end position="355"/>
    </location>
</feature>